<dbReference type="GO" id="GO:0016514">
    <property type="term" value="C:SWI/SNF complex"/>
    <property type="evidence" value="ECO:0007669"/>
    <property type="project" value="UniProtKB-ARBA"/>
</dbReference>
<name>A0AA36FZ96_9BILA</name>
<dbReference type="Gene3D" id="1.10.10.10">
    <property type="entry name" value="Winged helix-like DNA-binding domain superfamily/Winged helix DNA-binding domain"/>
    <property type="match status" value="1"/>
</dbReference>
<dbReference type="SUPFAM" id="SSF46689">
    <property type="entry name" value="Homeodomain-like"/>
    <property type="match status" value="2"/>
</dbReference>
<dbReference type="PANTHER" id="PTHR15381:SF1">
    <property type="entry name" value="CHONDROITIN SULFATE PROTEOGLYCAN 5"/>
    <property type="match status" value="1"/>
</dbReference>
<dbReference type="InterPro" id="IPR036388">
    <property type="entry name" value="WH-like_DNA-bd_sf"/>
</dbReference>
<comment type="subcellular location">
    <subcellularLocation>
        <location evidence="1">Nucleus</location>
    </subcellularLocation>
</comment>
<evidence type="ECO:0000256" key="7">
    <source>
        <dbReference type="SAM" id="MobiDB-lite"/>
    </source>
</evidence>
<dbReference type="GO" id="GO:0006325">
    <property type="term" value="P:chromatin organization"/>
    <property type="evidence" value="ECO:0007669"/>
    <property type="project" value="UniProtKB-KW"/>
</dbReference>
<dbReference type="InterPro" id="IPR007526">
    <property type="entry name" value="SWIRM"/>
</dbReference>
<evidence type="ECO:0000313" key="12">
    <source>
        <dbReference type="Proteomes" id="UP001177023"/>
    </source>
</evidence>
<dbReference type="Pfam" id="PF16498">
    <property type="entry name" value="SWIRM-assoc_3"/>
    <property type="match status" value="1"/>
</dbReference>
<keyword evidence="5" id="KW-0539">Nucleus</keyword>
<evidence type="ECO:0000256" key="1">
    <source>
        <dbReference type="ARBA" id="ARBA00004123"/>
    </source>
</evidence>
<dbReference type="PROSITE" id="PS51293">
    <property type="entry name" value="SANT"/>
    <property type="match status" value="1"/>
</dbReference>
<dbReference type="FunFam" id="1.10.10.10:FF:000020">
    <property type="entry name" value="SWI/SNF complex subunit SMARCC2 isoform c"/>
    <property type="match status" value="1"/>
</dbReference>
<evidence type="ECO:0000256" key="2">
    <source>
        <dbReference type="ARBA" id="ARBA00022853"/>
    </source>
</evidence>
<dbReference type="Pfam" id="PF04433">
    <property type="entry name" value="SWIRM"/>
    <property type="match status" value="1"/>
</dbReference>
<evidence type="ECO:0000313" key="11">
    <source>
        <dbReference type="EMBL" id="CAJ0572336.1"/>
    </source>
</evidence>
<reference evidence="11" key="1">
    <citation type="submission" date="2023-06" db="EMBL/GenBank/DDBJ databases">
        <authorList>
            <person name="Delattre M."/>
        </authorList>
    </citation>
    <scope>NUCLEOTIDE SEQUENCE</scope>
    <source>
        <strain evidence="11">AF72</strain>
    </source>
</reference>
<comment type="caution">
    <text evidence="11">The sequence shown here is derived from an EMBL/GenBank/DDBJ whole genome shotgun (WGS) entry which is preliminary data.</text>
</comment>
<accession>A0AA36FZ96</accession>
<feature type="domain" description="Myb-like" evidence="8">
    <location>
        <begin position="189"/>
        <end position="239"/>
    </location>
</feature>
<dbReference type="PROSITE" id="PS50090">
    <property type="entry name" value="MYB_LIKE"/>
    <property type="match status" value="1"/>
</dbReference>
<feature type="domain" description="SANT" evidence="10">
    <location>
        <begin position="192"/>
        <end position="243"/>
    </location>
</feature>
<protein>
    <recommendedName>
        <fullName evidence="13">SWI/SNF complex subunit SMARCC2</fullName>
    </recommendedName>
</protein>
<evidence type="ECO:0000256" key="4">
    <source>
        <dbReference type="ARBA" id="ARBA00023163"/>
    </source>
</evidence>
<dbReference type="PROSITE" id="PS50934">
    <property type="entry name" value="SWIRM"/>
    <property type="match status" value="1"/>
</dbReference>
<gene>
    <name evidence="11" type="ORF">MSPICULIGERA_LOCUS10724</name>
</gene>
<dbReference type="SMART" id="SM00717">
    <property type="entry name" value="SANT"/>
    <property type="match status" value="1"/>
</dbReference>
<dbReference type="Pfam" id="PF00249">
    <property type="entry name" value="Myb_DNA-binding"/>
    <property type="match status" value="1"/>
</dbReference>
<organism evidence="11 12">
    <name type="scientific">Mesorhabditis spiculigera</name>
    <dbReference type="NCBI Taxonomy" id="96644"/>
    <lineage>
        <taxon>Eukaryota</taxon>
        <taxon>Metazoa</taxon>
        <taxon>Ecdysozoa</taxon>
        <taxon>Nematoda</taxon>
        <taxon>Chromadorea</taxon>
        <taxon>Rhabditida</taxon>
        <taxon>Rhabditina</taxon>
        <taxon>Rhabditomorpha</taxon>
        <taxon>Rhabditoidea</taxon>
        <taxon>Rhabditidae</taxon>
        <taxon>Mesorhabditinae</taxon>
        <taxon>Mesorhabditis</taxon>
    </lineage>
</organism>
<keyword evidence="12" id="KW-1185">Reference proteome</keyword>
<dbReference type="InterPro" id="IPR017884">
    <property type="entry name" value="SANT_dom"/>
</dbReference>
<feature type="non-terminal residue" evidence="11">
    <location>
        <position position="488"/>
    </location>
</feature>
<dbReference type="PANTHER" id="PTHR15381">
    <property type="entry name" value="CHONDROITIN SULFATE PROTEOGLYCAN 5 -RELATED"/>
    <property type="match status" value="1"/>
</dbReference>
<dbReference type="Pfam" id="PF16495">
    <property type="entry name" value="SWIRM-assoc_1"/>
    <property type="match status" value="1"/>
</dbReference>
<comment type="similarity">
    <text evidence="6">Belongs to the SMARCC family.</text>
</comment>
<feature type="region of interest" description="Disordered" evidence="7">
    <location>
        <begin position="148"/>
        <end position="179"/>
    </location>
</feature>
<evidence type="ECO:0000259" key="8">
    <source>
        <dbReference type="PROSITE" id="PS50090"/>
    </source>
</evidence>
<feature type="compositionally biased region" description="Basic and acidic residues" evidence="7">
    <location>
        <begin position="149"/>
        <end position="164"/>
    </location>
</feature>
<dbReference type="GO" id="GO:0048858">
    <property type="term" value="P:cell projection morphogenesis"/>
    <property type="evidence" value="ECO:0007669"/>
    <property type="project" value="TreeGrafter"/>
</dbReference>
<evidence type="ECO:0000259" key="9">
    <source>
        <dbReference type="PROSITE" id="PS50934"/>
    </source>
</evidence>
<dbReference type="GO" id="GO:0045202">
    <property type="term" value="C:synapse"/>
    <property type="evidence" value="ECO:0007669"/>
    <property type="project" value="TreeGrafter"/>
</dbReference>
<dbReference type="CDD" id="cd00167">
    <property type="entry name" value="SANT"/>
    <property type="match status" value="1"/>
</dbReference>
<dbReference type="GO" id="GO:0006355">
    <property type="term" value="P:regulation of DNA-templated transcription"/>
    <property type="evidence" value="ECO:0007669"/>
    <property type="project" value="UniProtKB-ARBA"/>
</dbReference>
<dbReference type="InterPro" id="IPR001005">
    <property type="entry name" value="SANT/Myb"/>
</dbReference>
<dbReference type="EMBL" id="CATQJA010002596">
    <property type="protein sequence ID" value="CAJ0572336.1"/>
    <property type="molecule type" value="Genomic_DNA"/>
</dbReference>
<evidence type="ECO:0000256" key="5">
    <source>
        <dbReference type="ARBA" id="ARBA00023242"/>
    </source>
</evidence>
<dbReference type="Gene3D" id="1.10.10.60">
    <property type="entry name" value="Homeodomain-like"/>
    <property type="match status" value="1"/>
</dbReference>
<proteinExistence type="inferred from homology"/>
<keyword evidence="4" id="KW-0804">Transcription</keyword>
<keyword evidence="3" id="KW-0805">Transcription regulation</keyword>
<sequence length="488" mass="53690">MDRKSLEKLANNGNVANHAIIVPSYASWFDYDSVHQIEKLALPEFFSGVNKSKSPECYLGYRNFMIDTYRLRPSEYLTATACRRNLVGDVAAIMRVHHFLEQWGLINYQVDCASRPVVKGPPRTSHLTVLADTPLGLQPMESIAPAPKIEVKQPEEQPKSVEPPKKKRGRPARKSDKFAKQLAEEAVTKEVPKARNWTDQETVMLLEAMELFKDDWNKVAEHVATRTQHECILQFLRLPIMDPYLADSDGENKSDDPIMATVAKLASLSDAGLAIAAKENELEELRKVGGQFPPLLLEAHIKNVTAYYEKTGKIDGSVGLASSGIAGAAEAAASEAMDTDTGSGEKSTKEEIAAHIKEAASAALGALAAKAQQEAEVAERLMVQISIAMNEAQCKKMECKLDVVEKLEKCLDKEIEMIEHQRQQLILERQSLYAGLRREYEELAKREAQLNLQANGALPTPLPSDFPPPSSPPAIRGTSVPGGPPSMA</sequence>
<dbReference type="InterPro" id="IPR032448">
    <property type="entry name" value="SWIRM-assoc"/>
</dbReference>
<feature type="region of interest" description="Disordered" evidence="7">
    <location>
        <begin position="452"/>
        <end position="488"/>
    </location>
</feature>
<dbReference type="Proteomes" id="UP001177023">
    <property type="component" value="Unassembled WGS sequence"/>
</dbReference>
<evidence type="ECO:0000256" key="6">
    <source>
        <dbReference type="ARBA" id="ARBA00049655"/>
    </source>
</evidence>
<evidence type="ECO:0000259" key="10">
    <source>
        <dbReference type="PROSITE" id="PS51293"/>
    </source>
</evidence>
<dbReference type="InterPro" id="IPR032451">
    <property type="entry name" value="SMARCC_C"/>
</dbReference>
<dbReference type="InterPro" id="IPR009057">
    <property type="entry name" value="Homeodomain-like_sf"/>
</dbReference>
<feature type="domain" description="SWIRM" evidence="9">
    <location>
        <begin position="20"/>
        <end position="117"/>
    </location>
</feature>
<dbReference type="FunFam" id="1.10.10.60:FF:000014">
    <property type="entry name" value="SWI/SNF complex subunit SMARCC2 isoform C"/>
    <property type="match status" value="1"/>
</dbReference>
<evidence type="ECO:0008006" key="13">
    <source>
        <dbReference type="Google" id="ProtNLM"/>
    </source>
</evidence>
<feature type="compositionally biased region" description="Pro residues" evidence="7">
    <location>
        <begin position="460"/>
        <end position="472"/>
    </location>
</feature>
<dbReference type="AlphaFoldDB" id="A0AA36FZ96"/>
<keyword evidence="2" id="KW-0156">Chromatin regulator</keyword>
<evidence type="ECO:0000256" key="3">
    <source>
        <dbReference type="ARBA" id="ARBA00023015"/>
    </source>
</evidence>